<organism evidence="4 5">
    <name type="scientific">Phaeobacter porticola</name>
    <dbReference type="NCBI Taxonomy" id="1844006"/>
    <lineage>
        <taxon>Bacteria</taxon>
        <taxon>Pseudomonadati</taxon>
        <taxon>Pseudomonadota</taxon>
        <taxon>Alphaproteobacteria</taxon>
        <taxon>Rhodobacterales</taxon>
        <taxon>Roseobacteraceae</taxon>
        <taxon>Phaeobacter</taxon>
    </lineage>
</organism>
<dbReference type="GO" id="GO:0030246">
    <property type="term" value="F:carbohydrate binding"/>
    <property type="evidence" value="ECO:0007669"/>
    <property type="project" value="InterPro"/>
</dbReference>
<evidence type="ECO:0000256" key="3">
    <source>
        <dbReference type="ARBA" id="ARBA00023277"/>
    </source>
</evidence>
<dbReference type="Pfam" id="PF01263">
    <property type="entry name" value="Aldose_epim"/>
    <property type="match status" value="1"/>
</dbReference>
<comment type="similarity">
    <text evidence="1">Belongs to the aldose epimerase family.</text>
</comment>
<gene>
    <name evidence="4" type="ORF">PhaeoP97_03593</name>
</gene>
<dbReference type="EMBL" id="CP016365">
    <property type="protein sequence ID" value="APG48945.1"/>
    <property type="molecule type" value="Genomic_DNA"/>
</dbReference>
<keyword evidence="2 4" id="KW-0413">Isomerase</keyword>
<dbReference type="GO" id="GO:0004034">
    <property type="term" value="F:aldose 1-epimerase activity"/>
    <property type="evidence" value="ECO:0007669"/>
    <property type="project" value="UniProtKB-EC"/>
</dbReference>
<dbReference type="RefSeq" id="WP_072506718.1">
    <property type="nucleotide sequence ID" value="NZ_CP016365.1"/>
</dbReference>
<dbReference type="OrthoDB" id="9779408at2"/>
<dbReference type="EC" id="5.1.3.3" evidence="4"/>
<evidence type="ECO:0000313" key="4">
    <source>
        <dbReference type="EMBL" id="APG48945.1"/>
    </source>
</evidence>
<dbReference type="Gene3D" id="2.70.98.10">
    <property type="match status" value="1"/>
</dbReference>
<dbReference type="SUPFAM" id="SSF74650">
    <property type="entry name" value="Galactose mutarotase-like"/>
    <property type="match status" value="1"/>
</dbReference>
<name>A0A1L3IA17_9RHOB</name>
<reference evidence="5" key="1">
    <citation type="submission" date="2016-07" db="EMBL/GenBank/DDBJ databases">
        <title>Phaeobacter portensis sp. nov., a tropodithietic acid producing bacterium isolated from a German harbor.</title>
        <authorList>
            <person name="Freese H.M."/>
            <person name="Bunk B."/>
            <person name="Breider S."/>
            <person name="Brinkhoff T."/>
        </authorList>
    </citation>
    <scope>NUCLEOTIDE SEQUENCE [LARGE SCALE GENOMIC DNA]</scope>
    <source>
        <strain evidence="5">P97</strain>
        <plasmid evidence="5">pp97_a</plasmid>
    </source>
</reference>
<dbReference type="InterPro" id="IPR014718">
    <property type="entry name" value="GH-type_carb-bd"/>
</dbReference>
<sequence>MSPPCPTPPTTLLQHSHLPKDAAQQLRWLDLQNDHLRMRVLNFGAITARLDLRSEDHWQPMVLGYRDAAAYLGDPFYLGAIVGRLANRVGGASFHVLDQRISLDANEGTNQLHGGTAGLGRVFWDIQQANEDTVELRYVSVAGENGYPGRAEIMMQIKLSESGVTYDMSATVDQATPINLAQHNYYTLGVNGDIWGHRLYCEAEHYLRLRQDGTPTGEMASVVGSRFDYSTGRSFGRLDPMRQGTDTHVIFPKAAVSTGADQQREVARLVAPNGMGLRVCSDQPGAQIYTARHLDSTLAAQEQQRLRPFSAVCIEPQGFPDAVNQPGFPSVMVHPDAPYRQSLTLTFTQGEDVQND</sequence>
<dbReference type="PANTHER" id="PTHR10091:SF0">
    <property type="entry name" value="GALACTOSE MUTAROTASE"/>
    <property type="match status" value="1"/>
</dbReference>
<dbReference type="InterPro" id="IPR011013">
    <property type="entry name" value="Gal_mutarotase_sf_dom"/>
</dbReference>
<keyword evidence="5" id="KW-1185">Reference proteome</keyword>
<dbReference type="KEGG" id="php:PhaeoP97_03593"/>
<accession>A0A1L3IA17</accession>
<dbReference type="CDD" id="cd09019">
    <property type="entry name" value="galactose_mutarotase_like"/>
    <property type="match status" value="1"/>
</dbReference>
<dbReference type="GO" id="GO:0005737">
    <property type="term" value="C:cytoplasm"/>
    <property type="evidence" value="ECO:0007669"/>
    <property type="project" value="TreeGrafter"/>
</dbReference>
<dbReference type="PANTHER" id="PTHR10091">
    <property type="entry name" value="ALDOSE-1-EPIMERASE"/>
    <property type="match status" value="1"/>
</dbReference>
<dbReference type="GO" id="GO:0033499">
    <property type="term" value="P:galactose catabolic process via UDP-galactose, Leloir pathway"/>
    <property type="evidence" value="ECO:0007669"/>
    <property type="project" value="TreeGrafter"/>
</dbReference>
<evidence type="ECO:0000313" key="5">
    <source>
        <dbReference type="Proteomes" id="UP000183859"/>
    </source>
</evidence>
<evidence type="ECO:0000256" key="1">
    <source>
        <dbReference type="ARBA" id="ARBA00006206"/>
    </source>
</evidence>
<keyword evidence="4" id="KW-0614">Plasmid</keyword>
<dbReference type="GO" id="GO:0006006">
    <property type="term" value="P:glucose metabolic process"/>
    <property type="evidence" value="ECO:0007669"/>
    <property type="project" value="TreeGrafter"/>
</dbReference>
<geneLocation type="plasmid" evidence="5">
    <name>pp97_a</name>
</geneLocation>
<dbReference type="InterPro" id="IPR008183">
    <property type="entry name" value="Aldose_1/G6P_1-epimerase"/>
</dbReference>
<dbReference type="AlphaFoldDB" id="A0A1L3IA17"/>
<dbReference type="Proteomes" id="UP000183859">
    <property type="component" value="Plasmid pP97_a"/>
</dbReference>
<dbReference type="InterPro" id="IPR047215">
    <property type="entry name" value="Galactose_mutarotase-like"/>
</dbReference>
<proteinExistence type="inferred from homology"/>
<keyword evidence="3" id="KW-0119">Carbohydrate metabolism</keyword>
<protein>
    <submittedName>
        <fullName evidence="4">Aldose 1-epimerase</fullName>
        <ecNumber evidence="4">5.1.3.3</ecNumber>
    </submittedName>
</protein>
<evidence type="ECO:0000256" key="2">
    <source>
        <dbReference type="ARBA" id="ARBA00023235"/>
    </source>
</evidence>